<feature type="transmembrane region" description="Helical" evidence="1">
    <location>
        <begin position="156"/>
        <end position="174"/>
    </location>
</feature>
<evidence type="ECO:0000313" key="4">
    <source>
        <dbReference type="EMBL" id="SDE44096.1"/>
    </source>
</evidence>
<dbReference type="InterPro" id="IPR053156">
    <property type="entry name" value="T6SS_TssM-like"/>
</dbReference>
<dbReference type="Pfam" id="PF06761">
    <property type="entry name" value="IcmF-related"/>
    <property type="match status" value="1"/>
</dbReference>
<keyword evidence="5" id="KW-1185">Reference proteome</keyword>
<keyword evidence="1" id="KW-0472">Membrane</keyword>
<proteinExistence type="predicted"/>
<dbReference type="OrthoDB" id="8283359at2"/>
<evidence type="ECO:0000259" key="3">
    <source>
        <dbReference type="Pfam" id="PF06761"/>
    </source>
</evidence>
<protein>
    <submittedName>
        <fullName evidence="4">Type VI secretion system protein DotU</fullName>
    </submittedName>
</protein>
<dbReference type="RefSeq" id="WP_093036488.1">
    <property type="nucleotide sequence ID" value="NZ_FMZV01000019.1"/>
</dbReference>
<feature type="domain" description="IcmF-related" evidence="3">
    <location>
        <begin position="204"/>
        <end position="483"/>
    </location>
</feature>
<keyword evidence="1" id="KW-0812">Transmembrane</keyword>
<keyword evidence="1" id="KW-1133">Transmembrane helix</keyword>
<dbReference type="InterPro" id="IPR010623">
    <property type="entry name" value="IcmF_C"/>
</dbReference>
<feature type="domain" description="Type VI secretion system IcmF C-terminal" evidence="2">
    <location>
        <begin position="714"/>
        <end position="786"/>
    </location>
</feature>
<dbReference type="PANTHER" id="PTHR36153:SF1">
    <property type="entry name" value="TYPE VI SECRETION SYSTEM COMPONENT TSSM1"/>
    <property type="match status" value="1"/>
</dbReference>
<accession>A0A1G7CZJ3</accession>
<dbReference type="PANTHER" id="PTHR36153">
    <property type="entry name" value="INNER MEMBRANE PROTEIN-RELATED"/>
    <property type="match status" value="1"/>
</dbReference>
<dbReference type="STRING" id="639004.SAMN04488239_11958"/>
<name>A0A1G7CZJ3_9RHOB</name>
<evidence type="ECO:0000313" key="5">
    <source>
        <dbReference type="Proteomes" id="UP000199628"/>
    </source>
</evidence>
<dbReference type="Pfam" id="PF06744">
    <property type="entry name" value="IcmF_C"/>
    <property type="match status" value="1"/>
</dbReference>
<dbReference type="InterPro" id="IPR009612">
    <property type="entry name" value="IcmF-rel"/>
</dbReference>
<gene>
    <name evidence="4" type="ORF">SAMN04488239_11958</name>
</gene>
<dbReference type="AlphaFoldDB" id="A0A1G7CZJ3"/>
<organism evidence="4 5">
    <name type="scientific">Ruegeria marina</name>
    <dbReference type="NCBI Taxonomy" id="639004"/>
    <lineage>
        <taxon>Bacteria</taxon>
        <taxon>Pseudomonadati</taxon>
        <taxon>Pseudomonadota</taxon>
        <taxon>Alphaproteobacteria</taxon>
        <taxon>Rhodobacterales</taxon>
        <taxon>Roseobacteraceae</taxon>
        <taxon>Ruegeria</taxon>
    </lineage>
</organism>
<sequence length="807" mass="87579">MGRHARPSGPGKGRPFQDLAGPVFAFADKLETRARVGERTLCEEAAALLDAFEIRLQDARVPRSAIKPARYGLGVLIDKRARSLPRLRLSTWTILARQHLFDGREMDLPRVQDFAATARREGGELAPLGEFLQGIVDQCRAMRQGYQRERSGWGKYALISILSFSTLLACYAGFLEYRYQTGVFAGFKQATAAIDRSTPVSAQLDSSAEALAQVERAMAKAPFKGSLRLPMADALSRAQAAHQELVASLLPPAIGMAIEDRLATEGQGLMVYDALRAWAVLVGDLAWQPAYLVGWLEDNSPELASHVGSLEGPRTGLPASDPELMELVRSFAAEADEPSRAWLELLRSEGARQLPRWQANQAVPGIGEVLVHRTGAPLSEGVPGLFTQAGWTKAREFELGLAVQAARLAGPVVTGTSLQPRNDTPDLLEDRLLTETLDAWSNWLANIRVRPFVDRETAILVSGSLARSPGPLDALLRHVWVETGGGDTARSHAQQLRTATRFGAMIQYVENGRLAEIARLFSSLNVALGSIDVNAERGSERLMSVQESARSVQALKAAPRVVVQIAEDVLAQAGQTTGSRQSNPILRQWQQDVFPLCRELVLGRYPFADGPDADARDLTALFGPSGAFPLFLSAYAGPYLDTSESPWRWKPEARFSGLTPEGAAFLERAAVTSQALFAPDGSLASDIRISALAERGETLLTLGGVVAPVRATGDAAQLSWPGPDPEAGIEVSIRQGDQASRLTHSGPWGLHRLLDDLRLRTRDGGRRVLVDLRTDSGRVFVEMEFDRDVNPISGRTAIKGLSCPPVL</sequence>
<dbReference type="EMBL" id="FMZV01000019">
    <property type="protein sequence ID" value="SDE44096.1"/>
    <property type="molecule type" value="Genomic_DNA"/>
</dbReference>
<dbReference type="Proteomes" id="UP000199628">
    <property type="component" value="Unassembled WGS sequence"/>
</dbReference>
<reference evidence="5" key="1">
    <citation type="submission" date="2016-10" db="EMBL/GenBank/DDBJ databases">
        <authorList>
            <person name="Varghese N."/>
            <person name="Submissions S."/>
        </authorList>
    </citation>
    <scope>NUCLEOTIDE SEQUENCE [LARGE SCALE GENOMIC DNA]</scope>
    <source>
        <strain evidence="5">CGMCC 1.9108</strain>
    </source>
</reference>
<evidence type="ECO:0000256" key="1">
    <source>
        <dbReference type="SAM" id="Phobius"/>
    </source>
</evidence>
<evidence type="ECO:0000259" key="2">
    <source>
        <dbReference type="Pfam" id="PF06744"/>
    </source>
</evidence>